<dbReference type="Proteomes" id="UP001642520">
    <property type="component" value="Unassembled WGS sequence"/>
</dbReference>
<organism evidence="2 3">
    <name type="scientific">Xylocopa violacea</name>
    <name type="common">Violet carpenter bee</name>
    <name type="synonym">Apis violacea</name>
    <dbReference type="NCBI Taxonomy" id="135666"/>
    <lineage>
        <taxon>Eukaryota</taxon>
        <taxon>Metazoa</taxon>
        <taxon>Ecdysozoa</taxon>
        <taxon>Arthropoda</taxon>
        <taxon>Hexapoda</taxon>
        <taxon>Insecta</taxon>
        <taxon>Pterygota</taxon>
        <taxon>Neoptera</taxon>
        <taxon>Endopterygota</taxon>
        <taxon>Hymenoptera</taxon>
        <taxon>Apocrita</taxon>
        <taxon>Aculeata</taxon>
        <taxon>Apoidea</taxon>
        <taxon>Anthophila</taxon>
        <taxon>Apidae</taxon>
        <taxon>Xylocopa</taxon>
        <taxon>Xylocopa</taxon>
    </lineage>
</organism>
<evidence type="ECO:0008006" key="4">
    <source>
        <dbReference type="Google" id="ProtNLM"/>
    </source>
</evidence>
<comment type="caution">
    <text evidence="2">The sequence shown here is derived from an EMBL/GenBank/DDBJ whole genome shotgun (WGS) entry which is preliminary data.</text>
</comment>
<evidence type="ECO:0000313" key="3">
    <source>
        <dbReference type="Proteomes" id="UP001642520"/>
    </source>
</evidence>
<protein>
    <recommendedName>
        <fullName evidence="4">Dynein assembly factor 1, axonemal homolog</fullName>
    </recommendedName>
</protein>
<feature type="region of interest" description="Disordered" evidence="1">
    <location>
        <begin position="352"/>
        <end position="377"/>
    </location>
</feature>
<feature type="compositionally biased region" description="Basic and acidic residues" evidence="1">
    <location>
        <begin position="100"/>
        <end position="110"/>
    </location>
</feature>
<accession>A0ABP1NYY2</accession>
<feature type="region of interest" description="Disordered" evidence="1">
    <location>
        <begin position="400"/>
        <end position="434"/>
    </location>
</feature>
<feature type="compositionally biased region" description="Basic and acidic residues" evidence="1">
    <location>
        <begin position="165"/>
        <end position="176"/>
    </location>
</feature>
<evidence type="ECO:0000313" key="2">
    <source>
        <dbReference type="EMBL" id="CAL7945557.1"/>
    </source>
</evidence>
<dbReference type="EMBL" id="CAXAJV020001294">
    <property type="protein sequence ID" value="CAL7945557.1"/>
    <property type="molecule type" value="Genomic_DNA"/>
</dbReference>
<proteinExistence type="predicted"/>
<feature type="region of interest" description="Disordered" evidence="1">
    <location>
        <begin position="266"/>
        <end position="313"/>
    </location>
</feature>
<feature type="compositionally biased region" description="Basic and acidic residues" evidence="1">
    <location>
        <begin position="352"/>
        <end position="362"/>
    </location>
</feature>
<feature type="compositionally biased region" description="Basic and acidic residues" evidence="1">
    <location>
        <begin position="70"/>
        <end position="82"/>
    </location>
</feature>
<evidence type="ECO:0000256" key="1">
    <source>
        <dbReference type="SAM" id="MobiDB-lite"/>
    </source>
</evidence>
<feature type="region of interest" description="Disordered" evidence="1">
    <location>
        <begin position="58"/>
        <end position="176"/>
    </location>
</feature>
<feature type="compositionally biased region" description="Basic and acidic residues" evidence="1">
    <location>
        <begin position="134"/>
        <end position="150"/>
    </location>
</feature>
<feature type="compositionally biased region" description="Basic and acidic residues" evidence="1">
    <location>
        <begin position="272"/>
        <end position="292"/>
    </location>
</feature>
<reference evidence="2 3" key="1">
    <citation type="submission" date="2024-08" db="EMBL/GenBank/DDBJ databases">
        <authorList>
            <person name="Will J Nash"/>
            <person name="Angela Man"/>
            <person name="Seanna McTaggart"/>
            <person name="Kendall Baker"/>
            <person name="Tom Barker"/>
            <person name="Leah Catchpole"/>
            <person name="Alex Durrant"/>
            <person name="Karim Gharbi"/>
            <person name="Naomi Irish"/>
            <person name="Gemy Kaithakottil"/>
            <person name="Debby Ku"/>
            <person name="Aaliyah Providence"/>
            <person name="Felix Shaw"/>
            <person name="David Swarbreck"/>
            <person name="Chris Watkins"/>
            <person name="Ann M. McCartney"/>
            <person name="Giulio Formenti"/>
            <person name="Alice Mouton"/>
            <person name="Noel Vella"/>
            <person name="Bjorn M von Reumont"/>
            <person name="Adriana Vella"/>
            <person name="Wilfried Haerty"/>
        </authorList>
    </citation>
    <scope>NUCLEOTIDE SEQUENCE [LARGE SCALE GENOMIC DNA]</scope>
</reference>
<name>A0ABP1NYY2_XYLVO</name>
<feature type="compositionally biased region" description="Low complexity" evidence="1">
    <location>
        <begin position="538"/>
        <end position="549"/>
    </location>
</feature>
<feature type="region of interest" description="Disordered" evidence="1">
    <location>
        <begin position="923"/>
        <end position="957"/>
    </location>
</feature>
<feature type="region of interest" description="Disordered" evidence="1">
    <location>
        <begin position="523"/>
        <end position="549"/>
    </location>
</feature>
<feature type="compositionally biased region" description="Basic and acidic residues" evidence="1">
    <location>
        <begin position="410"/>
        <end position="433"/>
    </location>
</feature>
<keyword evidence="3" id="KW-1185">Reference proteome</keyword>
<gene>
    <name evidence="2" type="ORF">XYLVIOL_LOCUS7284</name>
</gene>
<sequence>MILKCKNLRYLDDRPVFPRDRACAEAWMRGGPDEEAAERKRWIEAEQKKINDSVQAQINKRKLYKPVGTSEKEAEDKKKTKEDEEEVAKRTVVCTSNELLHLEKKKKSDAPHSSGSSASSSSDEEVYDGTGQKGIEKSDGRRPMAEEGRKASPGIGREISLPWKTEVHASEKPRKLIEEVHGTEEYVAGDAERKRIGREILDERKSVDDPPGGYALGRELAHYEQLVLKTSNQTESTPAACCQQEKDDIKEEKVFKSTSVSCDIVVSKSGGKKNEEEIVNDVKNKSSSRDSSDNYQRNDNSPHPLSSQLTSIREDMKDFCSGMDKFMEENKIVFKNGDVKRFWGEIKEINPKTKSEANKGSDEIESSAIMEEEGRNAEKWWSTKERKLKVKEILKKREEEVQKSRNVNKIKTEDDTKKVSDKKEGTKETKEDSMSQGVYDLLNLKTCPKILLDDIKSYPENEDDSIICAPTKKEEKEERFLNAFESLFDEMKRTRENYVKPKEASKPISSQDLLTIEEENEGVEEAVRPASNTDTILSDVNSSKSSSDQKIIKKRSVRIEILEANSVNSTDDDESDNESVKTVIDTYEKSTETNAEVIVQEANRERSATSKMIEELNMEMGKDMGYGKSTQSPKSYKRMHDREYVGVGNKKSCLSQEMDTKKEYDNKESTSDVYDSFGQHLIEEAMRFIKKESPSVLHNESIAQLLISPETGVNSSKECANLYQEFCEHLERMNSERKLLIEPDFMKNNKEKSEGEKCDVLSLREPKQSNDEQTKPLVEIISEDSRNIEKEEPPIAAAENIAMDTALRSKILTRINAPKSDEQRERGKKSAEKLMKISREAMVKGKSLIGQTPINYNQQLHFDDSRRFFMNLLKGEPAKEVEDIVDSSKTIEKKNRSESITENIADALQSSVVGVENAAKLSSIDDNGTEDNEVCDTEKRNVGRSRKSLEMQIVQQK</sequence>